<organism evidence="1 2">
    <name type="scientific">Nibrella viscosa</name>
    <dbReference type="NCBI Taxonomy" id="1084524"/>
    <lineage>
        <taxon>Bacteria</taxon>
        <taxon>Pseudomonadati</taxon>
        <taxon>Bacteroidota</taxon>
        <taxon>Cytophagia</taxon>
        <taxon>Cytophagales</taxon>
        <taxon>Spirosomataceae</taxon>
        <taxon>Nibrella</taxon>
    </lineage>
</organism>
<evidence type="ECO:0000313" key="1">
    <source>
        <dbReference type="EMBL" id="GAA4395622.1"/>
    </source>
</evidence>
<keyword evidence="2" id="KW-1185">Reference proteome</keyword>
<dbReference type="Proteomes" id="UP001500936">
    <property type="component" value="Unassembled WGS sequence"/>
</dbReference>
<reference evidence="2" key="1">
    <citation type="journal article" date="2019" name="Int. J. Syst. Evol. Microbiol.">
        <title>The Global Catalogue of Microorganisms (GCM) 10K type strain sequencing project: providing services to taxonomists for standard genome sequencing and annotation.</title>
        <authorList>
            <consortium name="The Broad Institute Genomics Platform"/>
            <consortium name="The Broad Institute Genome Sequencing Center for Infectious Disease"/>
            <person name="Wu L."/>
            <person name="Ma J."/>
        </authorList>
    </citation>
    <scope>NUCLEOTIDE SEQUENCE [LARGE SCALE GENOMIC DNA]</scope>
    <source>
        <strain evidence="2">JCM 17925</strain>
    </source>
</reference>
<dbReference type="RefSeq" id="WP_345263184.1">
    <property type="nucleotide sequence ID" value="NZ_BAABHB010000001.1"/>
</dbReference>
<proteinExistence type="predicted"/>
<dbReference type="EMBL" id="BAABHB010000001">
    <property type="protein sequence ID" value="GAA4395622.1"/>
    <property type="molecule type" value="Genomic_DNA"/>
</dbReference>
<protein>
    <submittedName>
        <fullName evidence="1">Uncharacterized protein</fullName>
    </submittedName>
</protein>
<gene>
    <name evidence="1" type="ORF">GCM10023187_02770</name>
</gene>
<evidence type="ECO:0000313" key="2">
    <source>
        <dbReference type="Proteomes" id="UP001500936"/>
    </source>
</evidence>
<comment type="caution">
    <text evidence="1">The sequence shown here is derived from an EMBL/GenBank/DDBJ whole genome shotgun (WGS) entry which is preliminary data.</text>
</comment>
<sequence>MSIQKLQIRYQTALITPAPFAHFYTLSARSAFKEYLHTDFSITYPDRDDLDEDDITGEGFTLEDDFTWSGRLSKAWLQTVEGLVSKTALEPFDEEELPDNEDFFEVSLETADGQTRKGTPADRDAWTYLVQELIQAIYEAGGKERAFELTYLNRQRNEETELKLTASFAERTLKTESMQNRRTRSRSIPWSELQSIMGAIYEVEYDPEEALYERPDRNGHYLNLGGDEWYDIGNQPSLQQLFTRLG</sequence>
<accession>A0ABP8JT22</accession>
<name>A0ABP8JT22_9BACT</name>